<reference evidence="3 4" key="1">
    <citation type="submission" date="2016-03" db="EMBL/GenBank/DDBJ databases">
        <title>Niastella vici sp. nov., isolated from farmland soil.</title>
        <authorList>
            <person name="Chen L."/>
            <person name="Wang D."/>
            <person name="Yang S."/>
            <person name="Wang G."/>
        </authorList>
    </citation>
    <scope>NUCLEOTIDE SEQUENCE [LARGE SCALE GENOMIC DNA]</scope>
    <source>
        <strain evidence="3 4">DJ57</strain>
    </source>
</reference>
<dbReference type="InterPro" id="IPR019734">
    <property type="entry name" value="TPR_rpt"/>
</dbReference>
<protein>
    <recommendedName>
        <fullName evidence="2">Guanylate cyclase domain-containing protein</fullName>
    </recommendedName>
</protein>
<dbReference type="SMART" id="SM00028">
    <property type="entry name" value="TPR"/>
    <property type="match status" value="4"/>
</dbReference>
<dbReference type="SUPFAM" id="SSF55073">
    <property type="entry name" value="Nucleotide cyclase"/>
    <property type="match status" value="1"/>
</dbReference>
<dbReference type="STRING" id="1703345.A3860_09650"/>
<feature type="region of interest" description="Disordered" evidence="1">
    <location>
        <begin position="171"/>
        <end position="192"/>
    </location>
</feature>
<keyword evidence="4" id="KW-1185">Reference proteome</keyword>
<dbReference type="PROSITE" id="PS50125">
    <property type="entry name" value="GUANYLATE_CYCLASE_2"/>
    <property type="match status" value="1"/>
</dbReference>
<evidence type="ECO:0000259" key="2">
    <source>
        <dbReference type="PROSITE" id="PS50125"/>
    </source>
</evidence>
<dbReference type="GO" id="GO:0006171">
    <property type="term" value="P:cAMP biosynthetic process"/>
    <property type="evidence" value="ECO:0007669"/>
    <property type="project" value="TreeGrafter"/>
</dbReference>
<dbReference type="Gene3D" id="3.40.50.10070">
    <property type="entry name" value="TolB, N-terminal domain"/>
    <property type="match status" value="1"/>
</dbReference>
<dbReference type="CDD" id="cd07302">
    <property type="entry name" value="CHD"/>
    <property type="match status" value="1"/>
</dbReference>
<dbReference type="PANTHER" id="PTHR43081:SF19">
    <property type="entry name" value="PH-SENSITIVE ADENYLATE CYCLASE RV1264"/>
    <property type="match status" value="1"/>
</dbReference>
<dbReference type="InterPro" id="IPR011990">
    <property type="entry name" value="TPR-like_helical_dom_sf"/>
</dbReference>
<dbReference type="SMART" id="SM00044">
    <property type="entry name" value="CYCc"/>
    <property type="match status" value="1"/>
</dbReference>
<dbReference type="InterPro" id="IPR029787">
    <property type="entry name" value="Nucleotide_cyclase"/>
</dbReference>
<sequence>MPQHRQLAAILFTDIEGYTAIMQQSEQKALIIKDRHREILQLEHQQFNGRIIQYYGDGTLSIFPSVVEAVQCALSMQQKFLQLPQVPVRMGLHIGDIISDEDFIFGDGVNLASRIESLGVAGSVLISDTANDELHNHPELKTVSAGVYQLKNVKRPVEVFALDHEYLVKPPRNSLKGKTEEEKVPEYETRKRSDTKSIPLKSIAVLPFVNMSNDPDQEYFSDGIAEEIINSLTHLKDLNVAGRTSSFQFKGKNIDLHELGEKLSVHTVLVGSVRKQGNRLRITTQLINIENGYQLWSEKYDREMDDVFAIQDDIALSITKKLKLTLLKKDRDLMTKSYTQNTEAYELYLKGRFYLARRGASVITSIQCFQKAIAIDPGFALAHAGYADANLLIASYGLLPPRQAMAQAKLSAERALELDPSLCEPYCSLGYYYTCFEWNWPEARKNFLRSIEINPRYAEGHYRYGWNYLTCVEGKFEEAEKHGKTGITLEPLNSICYASYALILHCAGKFKEALAVCKKGIELDANSFLCHVTAGKTQIALQKYEEAISSFESAMKLSNRHSFTVHGFIWTYCITGRTDKARVLMNELKERSQSEYVANTLTAISAAYLNDLDEAFDYLEKAYDDRDPILVMLKYEQWVPATLRADPRFQLFLDRIGFTNNADNEIY</sequence>
<accession>A0A1V9FEQ1</accession>
<comment type="caution">
    <text evidence="3">The sequence shown here is derived from an EMBL/GenBank/DDBJ whole genome shotgun (WGS) entry which is preliminary data.</text>
</comment>
<dbReference type="SUPFAM" id="SSF81901">
    <property type="entry name" value="HCP-like"/>
    <property type="match status" value="1"/>
</dbReference>
<dbReference type="Proteomes" id="UP000192796">
    <property type="component" value="Unassembled WGS sequence"/>
</dbReference>
<feature type="domain" description="Guanylate cyclase" evidence="2">
    <location>
        <begin position="9"/>
        <end position="116"/>
    </location>
</feature>
<dbReference type="Gene3D" id="1.25.40.10">
    <property type="entry name" value="Tetratricopeptide repeat domain"/>
    <property type="match status" value="1"/>
</dbReference>
<evidence type="ECO:0000256" key="1">
    <source>
        <dbReference type="SAM" id="MobiDB-lite"/>
    </source>
</evidence>
<evidence type="ECO:0000313" key="3">
    <source>
        <dbReference type="EMBL" id="OQP56838.1"/>
    </source>
</evidence>
<dbReference type="AlphaFoldDB" id="A0A1V9FEQ1"/>
<dbReference type="EMBL" id="LVYD01000124">
    <property type="protein sequence ID" value="OQP56838.1"/>
    <property type="molecule type" value="Genomic_DNA"/>
</dbReference>
<dbReference type="GO" id="GO:0004016">
    <property type="term" value="F:adenylate cyclase activity"/>
    <property type="evidence" value="ECO:0007669"/>
    <property type="project" value="UniProtKB-ARBA"/>
</dbReference>
<dbReference type="InterPro" id="IPR001054">
    <property type="entry name" value="A/G_cyclase"/>
</dbReference>
<dbReference type="Pfam" id="PF00211">
    <property type="entry name" value="Guanylate_cyc"/>
    <property type="match status" value="1"/>
</dbReference>
<dbReference type="Gene3D" id="3.30.70.1230">
    <property type="entry name" value="Nucleotide cyclase"/>
    <property type="match status" value="1"/>
</dbReference>
<proteinExistence type="predicted"/>
<dbReference type="Pfam" id="PF12895">
    <property type="entry name" value="ANAPC3"/>
    <property type="match status" value="1"/>
</dbReference>
<dbReference type="PANTHER" id="PTHR43081">
    <property type="entry name" value="ADENYLATE CYCLASE, TERMINAL-DIFFERENTIATION SPECIFIC-RELATED"/>
    <property type="match status" value="1"/>
</dbReference>
<feature type="compositionally biased region" description="Basic and acidic residues" evidence="1">
    <location>
        <begin position="177"/>
        <end position="192"/>
    </location>
</feature>
<dbReference type="GO" id="GO:0035556">
    <property type="term" value="P:intracellular signal transduction"/>
    <property type="evidence" value="ECO:0007669"/>
    <property type="project" value="InterPro"/>
</dbReference>
<evidence type="ECO:0000313" key="4">
    <source>
        <dbReference type="Proteomes" id="UP000192796"/>
    </source>
</evidence>
<dbReference type="InterPro" id="IPR050697">
    <property type="entry name" value="Adenylyl/Guanylyl_Cyclase_3/4"/>
</dbReference>
<organism evidence="3 4">
    <name type="scientific">Niastella vici</name>
    <dbReference type="NCBI Taxonomy" id="1703345"/>
    <lineage>
        <taxon>Bacteria</taxon>
        <taxon>Pseudomonadati</taxon>
        <taxon>Bacteroidota</taxon>
        <taxon>Chitinophagia</taxon>
        <taxon>Chitinophagales</taxon>
        <taxon>Chitinophagaceae</taxon>
        <taxon>Niastella</taxon>
    </lineage>
</organism>
<gene>
    <name evidence="3" type="ORF">A3860_09650</name>
</gene>
<dbReference type="OrthoDB" id="9779074at2"/>
<dbReference type="RefSeq" id="WP_081155801.1">
    <property type="nucleotide sequence ID" value="NZ_LVYD01000124.1"/>
</dbReference>
<name>A0A1V9FEQ1_9BACT</name>